<dbReference type="RefSeq" id="WP_093670964.1">
    <property type="nucleotide sequence ID" value="NZ_FOOY01000007.1"/>
</dbReference>
<dbReference type="AlphaFoldDB" id="A0A1I2QBQ3"/>
<sequence length="145" mass="16263">MKSTFFSKRIGIAVLVAAALVIASLATYGEVIDYKATQSIETEQSVHSYSFRSNRTILLHLTNGYVIHLDLSSVPLNVQLGNKNTLHRFPGHFSKYGTANDHGYVLTLTPKEYKSFNQDFLNNYGEAGMFIHKKQEASELVYISL</sequence>
<protein>
    <submittedName>
        <fullName evidence="1">Uncharacterized protein</fullName>
    </submittedName>
</protein>
<organism evidence="1 2">
    <name type="scientific">Sporolactobacillus nakayamae</name>
    <dbReference type="NCBI Taxonomy" id="269670"/>
    <lineage>
        <taxon>Bacteria</taxon>
        <taxon>Bacillati</taxon>
        <taxon>Bacillota</taxon>
        <taxon>Bacilli</taxon>
        <taxon>Bacillales</taxon>
        <taxon>Sporolactobacillaceae</taxon>
        <taxon>Sporolactobacillus</taxon>
    </lineage>
</organism>
<reference evidence="2" key="1">
    <citation type="submission" date="2016-10" db="EMBL/GenBank/DDBJ databases">
        <authorList>
            <person name="Varghese N."/>
            <person name="Submissions S."/>
        </authorList>
    </citation>
    <scope>NUCLEOTIDE SEQUENCE [LARGE SCALE GENOMIC DNA]</scope>
    <source>
        <strain evidence="2">ATCC 700379</strain>
    </source>
</reference>
<keyword evidence="2" id="KW-1185">Reference proteome</keyword>
<evidence type="ECO:0000313" key="1">
    <source>
        <dbReference type="EMBL" id="SFG25764.1"/>
    </source>
</evidence>
<gene>
    <name evidence="1" type="ORF">SAMN02982927_01137</name>
</gene>
<name>A0A1I2QBQ3_9BACL</name>
<dbReference type="Proteomes" id="UP000198752">
    <property type="component" value="Unassembled WGS sequence"/>
</dbReference>
<dbReference type="OrthoDB" id="2988877at2"/>
<accession>A0A1I2QBQ3</accession>
<proteinExistence type="predicted"/>
<dbReference type="EMBL" id="FOOY01000007">
    <property type="protein sequence ID" value="SFG25764.1"/>
    <property type="molecule type" value="Genomic_DNA"/>
</dbReference>
<evidence type="ECO:0000313" key="2">
    <source>
        <dbReference type="Proteomes" id="UP000198752"/>
    </source>
</evidence>